<protein>
    <submittedName>
        <fullName evidence="1">Two-component sensor histidine kinase</fullName>
    </submittedName>
</protein>
<organism evidence="1">
    <name type="scientific">human gut metagenome</name>
    <dbReference type="NCBI Taxonomy" id="408170"/>
    <lineage>
        <taxon>unclassified sequences</taxon>
        <taxon>metagenomes</taxon>
        <taxon>organismal metagenomes</taxon>
    </lineage>
</organism>
<sequence>SSNEDTINILLNKQSDSKNIFENIYDKINRKKIKSIFHIYNIKGESVLTNYNVFISTT</sequence>
<name>W1XP98_9ZZZZ</name>
<dbReference type="EMBL" id="AZMM01014818">
    <property type="protein sequence ID" value="ETJ30669.1"/>
    <property type="molecule type" value="Genomic_DNA"/>
</dbReference>
<keyword evidence="1" id="KW-0418">Kinase</keyword>
<keyword evidence="1" id="KW-0808">Transferase</keyword>
<dbReference type="GO" id="GO:0016301">
    <property type="term" value="F:kinase activity"/>
    <property type="evidence" value="ECO:0007669"/>
    <property type="project" value="UniProtKB-KW"/>
</dbReference>
<proteinExistence type="predicted"/>
<dbReference type="AlphaFoldDB" id="W1XP98"/>
<accession>W1XP98</accession>
<gene>
    <name evidence="1" type="ORF">Q604_UNBC14818G0001</name>
</gene>
<feature type="non-terminal residue" evidence="1">
    <location>
        <position position="1"/>
    </location>
</feature>
<comment type="caution">
    <text evidence="1">The sequence shown here is derived from an EMBL/GenBank/DDBJ whole genome shotgun (WGS) entry which is preliminary data.</text>
</comment>
<evidence type="ECO:0000313" key="1">
    <source>
        <dbReference type="EMBL" id="ETJ30669.1"/>
    </source>
</evidence>
<reference evidence="1" key="1">
    <citation type="submission" date="2013-12" db="EMBL/GenBank/DDBJ databases">
        <title>A Varibaculum cambriense genome reconstructed from a premature infant gut community with otherwise low bacterial novelty that shifts toward anaerobic metabolism during the third week of life.</title>
        <authorList>
            <person name="Brown C.T."/>
            <person name="Sharon I."/>
            <person name="Thomas B.C."/>
            <person name="Castelle C.J."/>
            <person name="Morowitz M.J."/>
            <person name="Banfield J.F."/>
        </authorList>
    </citation>
    <scope>NUCLEOTIDE SEQUENCE</scope>
</reference>